<dbReference type="PROSITE" id="PS50908">
    <property type="entry name" value="RWD"/>
    <property type="match status" value="1"/>
</dbReference>
<keyword evidence="3" id="KW-0808">Transferase</keyword>
<dbReference type="PROSITE" id="PS00108">
    <property type="entry name" value="PROTEIN_KINASE_ST"/>
    <property type="match status" value="1"/>
</dbReference>
<feature type="domain" description="Protein kinase" evidence="15">
    <location>
        <begin position="627"/>
        <end position="1020"/>
    </location>
</feature>
<organism evidence="17 18">
    <name type="scientific">Choiromyces venosus 120613-1</name>
    <dbReference type="NCBI Taxonomy" id="1336337"/>
    <lineage>
        <taxon>Eukaryota</taxon>
        <taxon>Fungi</taxon>
        <taxon>Dikarya</taxon>
        <taxon>Ascomycota</taxon>
        <taxon>Pezizomycotina</taxon>
        <taxon>Pezizomycetes</taxon>
        <taxon>Pezizales</taxon>
        <taxon>Tuberaceae</taxon>
        <taxon>Choiromyces</taxon>
    </lineage>
</organism>
<feature type="region of interest" description="Disordered" evidence="14">
    <location>
        <begin position="1"/>
        <end position="66"/>
    </location>
</feature>
<feature type="binding site" evidence="12">
    <location>
        <position position="657"/>
    </location>
    <ligand>
        <name>ATP</name>
        <dbReference type="ChEBI" id="CHEBI:30616"/>
    </ligand>
</feature>
<dbReference type="SUPFAM" id="SSF56112">
    <property type="entry name" value="Protein kinase-like (PK-like)"/>
    <property type="match status" value="2"/>
</dbReference>
<evidence type="ECO:0000256" key="4">
    <source>
        <dbReference type="ARBA" id="ARBA00022741"/>
    </source>
</evidence>
<dbReference type="InterPro" id="IPR041715">
    <property type="entry name" value="HisRS-like_core"/>
</dbReference>
<dbReference type="CDD" id="cd14046">
    <property type="entry name" value="STKc_EIF2AK4_GCN2_rpt2"/>
    <property type="match status" value="1"/>
</dbReference>
<evidence type="ECO:0000259" key="16">
    <source>
        <dbReference type="PROSITE" id="PS50908"/>
    </source>
</evidence>
<evidence type="ECO:0000256" key="6">
    <source>
        <dbReference type="ARBA" id="ARBA00022840"/>
    </source>
</evidence>
<evidence type="ECO:0000313" key="17">
    <source>
        <dbReference type="EMBL" id="RPB05660.1"/>
    </source>
</evidence>
<dbReference type="InterPro" id="IPR000719">
    <property type="entry name" value="Prot_kinase_dom"/>
</dbReference>
<dbReference type="InterPro" id="IPR017441">
    <property type="entry name" value="Protein_kinase_ATP_BS"/>
</dbReference>
<comment type="catalytic activity">
    <reaction evidence="8">
        <text>L-threonyl-[protein] + ATP = O-phospho-L-threonyl-[protein] + ADP + H(+)</text>
        <dbReference type="Rhea" id="RHEA:46608"/>
        <dbReference type="Rhea" id="RHEA-COMP:11060"/>
        <dbReference type="Rhea" id="RHEA-COMP:11605"/>
        <dbReference type="ChEBI" id="CHEBI:15378"/>
        <dbReference type="ChEBI" id="CHEBI:30013"/>
        <dbReference type="ChEBI" id="CHEBI:30616"/>
        <dbReference type="ChEBI" id="CHEBI:61977"/>
        <dbReference type="ChEBI" id="CHEBI:456216"/>
        <dbReference type="EC" id="2.7.11.1"/>
    </reaction>
</comment>
<dbReference type="Gene3D" id="3.30.930.10">
    <property type="entry name" value="Bira Bifunctional Protein, Domain 2"/>
    <property type="match status" value="1"/>
</dbReference>
<dbReference type="PROSITE" id="PS50011">
    <property type="entry name" value="PROTEIN_KINASE_DOM"/>
    <property type="match status" value="2"/>
</dbReference>
<dbReference type="CDD" id="cd14012">
    <property type="entry name" value="PK_eIF2AK_GCN2_rpt1"/>
    <property type="match status" value="1"/>
</dbReference>
<keyword evidence="4 11" id="KW-0547">Nucleotide-binding</keyword>
<dbReference type="SUPFAM" id="SSF55681">
    <property type="entry name" value="Class II aaRS and biotin synthetases"/>
    <property type="match status" value="1"/>
</dbReference>
<dbReference type="InterPro" id="IPR016255">
    <property type="entry name" value="Gcn2"/>
</dbReference>
<evidence type="ECO:0000256" key="10">
    <source>
        <dbReference type="PIRSR" id="PIRSR000660-1"/>
    </source>
</evidence>
<dbReference type="GO" id="GO:0000077">
    <property type="term" value="P:DNA damage checkpoint signaling"/>
    <property type="evidence" value="ECO:0007669"/>
    <property type="project" value="InterPro"/>
</dbReference>
<feature type="binding site" evidence="11">
    <location>
        <position position="656"/>
    </location>
    <ligand>
        <name>ATP</name>
        <dbReference type="ChEBI" id="CHEBI:30616"/>
    </ligand>
</feature>
<evidence type="ECO:0000256" key="14">
    <source>
        <dbReference type="SAM" id="MobiDB-lite"/>
    </source>
</evidence>
<feature type="compositionally biased region" description="Basic and acidic residues" evidence="14">
    <location>
        <begin position="792"/>
        <end position="811"/>
    </location>
</feature>
<dbReference type="GO" id="GO:0005737">
    <property type="term" value="C:cytoplasm"/>
    <property type="evidence" value="ECO:0007669"/>
    <property type="project" value="TreeGrafter"/>
</dbReference>
<dbReference type="GO" id="GO:0005524">
    <property type="term" value="F:ATP binding"/>
    <property type="evidence" value="ECO:0007669"/>
    <property type="project" value="UniProtKB-UniRule"/>
</dbReference>
<dbReference type="Gene3D" id="1.10.510.10">
    <property type="entry name" value="Transferase(Phosphotransferase) domain 1"/>
    <property type="match status" value="2"/>
</dbReference>
<feature type="compositionally biased region" description="Acidic residues" evidence="14">
    <location>
        <begin position="709"/>
        <end position="721"/>
    </location>
</feature>
<evidence type="ECO:0000259" key="15">
    <source>
        <dbReference type="PROSITE" id="PS50011"/>
    </source>
</evidence>
<reference evidence="17 18" key="1">
    <citation type="journal article" date="2018" name="Nat. Ecol. Evol.">
        <title>Pezizomycetes genomes reveal the molecular basis of ectomycorrhizal truffle lifestyle.</title>
        <authorList>
            <person name="Murat C."/>
            <person name="Payen T."/>
            <person name="Noel B."/>
            <person name="Kuo A."/>
            <person name="Morin E."/>
            <person name="Chen J."/>
            <person name="Kohler A."/>
            <person name="Krizsan K."/>
            <person name="Balestrini R."/>
            <person name="Da Silva C."/>
            <person name="Montanini B."/>
            <person name="Hainaut M."/>
            <person name="Levati E."/>
            <person name="Barry K.W."/>
            <person name="Belfiori B."/>
            <person name="Cichocki N."/>
            <person name="Clum A."/>
            <person name="Dockter R.B."/>
            <person name="Fauchery L."/>
            <person name="Guy J."/>
            <person name="Iotti M."/>
            <person name="Le Tacon F."/>
            <person name="Lindquist E.A."/>
            <person name="Lipzen A."/>
            <person name="Malagnac F."/>
            <person name="Mello A."/>
            <person name="Molinier V."/>
            <person name="Miyauchi S."/>
            <person name="Poulain J."/>
            <person name="Riccioni C."/>
            <person name="Rubini A."/>
            <person name="Sitrit Y."/>
            <person name="Splivallo R."/>
            <person name="Traeger S."/>
            <person name="Wang M."/>
            <person name="Zifcakova L."/>
            <person name="Wipf D."/>
            <person name="Zambonelli A."/>
            <person name="Paolocci F."/>
            <person name="Nowrousian M."/>
            <person name="Ottonello S."/>
            <person name="Baldrian P."/>
            <person name="Spatafora J.W."/>
            <person name="Henrissat B."/>
            <person name="Nagy L.G."/>
            <person name="Aury J.M."/>
            <person name="Wincker P."/>
            <person name="Grigoriev I.V."/>
            <person name="Bonfante P."/>
            <person name="Martin F.M."/>
        </authorList>
    </citation>
    <scope>NUCLEOTIDE SEQUENCE [LARGE SCALE GENOMIC DNA]</scope>
    <source>
        <strain evidence="17 18">120613-1</strain>
    </source>
</reference>
<feature type="active site" description="Proton acceptor" evidence="10">
    <location>
        <position position="876"/>
    </location>
</feature>
<keyword evidence="6 11" id="KW-0067">ATP-binding</keyword>
<evidence type="ECO:0000256" key="7">
    <source>
        <dbReference type="ARBA" id="ARBA00037982"/>
    </source>
</evidence>
<comment type="similarity">
    <text evidence="7">Belongs to the protein kinase superfamily. Ser/Thr protein kinase family. GCN2 subfamily.</text>
</comment>
<feature type="region of interest" description="Disordered" evidence="14">
    <location>
        <begin position="1526"/>
        <end position="1561"/>
    </location>
</feature>
<evidence type="ECO:0000256" key="9">
    <source>
        <dbReference type="ARBA" id="ARBA00048679"/>
    </source>
</evidence>
<protein>
    <recommendedName>
        <fullName evidence="1">non-specific serine/threonine protein kinase</fullName>
        <ecNumber evidence="1">2.7.11.1</ecNumber>
    </recommendedName>
</protein>
<dbReference type="PIRSF" id="PIRSF000660">
    <property type="entry name" value="Ser/Thr_PK_GCN2"/>
    <property type="match status" value="1"/>
</dbReference>
<evidence type="ECO:0000256" key="11">
    <source>
        <dbReference type="PIRSR" id="PIRSR000660-2"/>
    </source>
</evidence>
<evidence type="ECO:0000313" key="18">
    <source>
        <dbReference type="Proteomes" id="UP000276215"/>
    </source>
</evidence>
<evidence type="ECO:0000256" key="12">
    <source>
        <dbReference type="PROSITE-ProRule" id="PRU10141"/>
    </source>
</evidence>
<feature type="domain" description="RWD" evidence="16">
    <location>
        <begin position="71"/>
        <end position="178"/>
    </location>
</feature>
<dbReference type="InterPro" id="IPR045864">
    <property type="entry name" value="aa-tRNA-synth_II/BPL/LPL"/>
</dbReference>
<evidence type="ECO:0000256" key="8">
    <source>
        <dbReference type="ARBA" id="ARBA00047899"/>
    </source>
</evidence>
<feature type="compositionally biased region" description="Gly residues" evidence="14">
    <location>
        <begin position="758"/>
        <end position="770"/>
    </location>
</feature>
<dbReference type="EMBL" id="ML120352">
    <property type="protein sequence ID" value="RPB05660.1"/>
    <property type="molecule type" value="Genomic_DNA"/>
</dbReference>
<dbReference type="InterPro" id="IPR011009">
    <property type="entry name" value="Kinase-like_dom_sf"/>
</dbReference>
<dbReference type="InterPro" id="IPR024435">
    <property type="entry name" value="HisRS-related_dom"/>
</dbReference>
<gene>
    <name evidence="17" type="ORF">L873DRAFT_1785395</name>
</gene>
<dbReference type="FunFam" id="3.30.930.10:FF:000074">
    <property type="entry name" value="Serine/threonine-protein kinase gcn2"/>
    <property type="match status" value="1"/>
</dbReference>
<dbReference type="InterPro" id="IPR050339">
    <property type="entry name" value="CC_SR_Kinase"/>
</dbReference>
<dbReference type="InterPro" id="IPR006575">
    <property type="entry name" value="RWD_dom"/>
</dbReference>
<sequence length="1680" mass="187729">MPATNKVSRTAQNHKQSNPNGTGKAPHQNGGPKLPTTAPGKKPKRGSISTPKQPAMTPAPPPLDHIKVQEDEIEVLKSIFMDDYEMVETAGAWNKSNLAFKIRLKASSDEEISCVLHVTFTATYPKTAPELRLVPSSAIRPAQEEILQSLLSQSLQNNLGQEMIFDITSTIQDALEDIVQSKLADQDKPSLDEERALKAMEAQLLAKREWEEARRRKERMEMEAQRKLQEEIDEEIRRQKANVKQSHEKRRAPSIDYDDVVTDDCVLFDRVISIKRGYNATPVMFRKVSGMVKISTGPLMSVYTVHPVLAPDQENDLPLVLKQVDVPDVLNTKGMDGKKKVQNLELVLDELRRLRHNNVVEIYGSKVSRIDSLLNVSYRNSSGSTGGWRISILMEYSNKGSLHDLLETVGQLNVDMVRAWTISLIEGLDHIHRMGTVHRGIHAGNVLLFRDSSGGSTIPKLTDMGYTPALWEIIDNENGHPEASTMASAKSVSWFPPENTNQVGVKPNNRKTDIWNLGIVILQMLFGLKVVEKYSSPSALIHDTPYLSDSLRDFLERIFKSDPKKRPTTFDLLPSEFLRSSDPILGPSTPSPELSKADWSVSNKGNYNRPRRDSAIMGNSSRYANDFLEIGRLGKGGFGEVVKARNKLDGNTYAIKKITKIGRSKLNNILHEVMLLSRLNHKYVIRYYTAWLEEEDPDTQPFSESSGGENDDYDSDEDSDDSGPAVFSGSSTGAEDEGEVDDRNKENGSDDGIEFTNGTGGLDFISGGGYSDVSFEDDSDEPDESEDEEEKEEGKEEGVLKAMRNRDEKSRPPIFRRSSNGKSSRSTLYIQMSLADQLTLRDKVLSGLDADEAWRLLRQILEGLAHIHGLGIIHRDLKPENIFIDLNGNPQIGDFGLATSGQVSNKTDQSGSDDIDLTTNVGTVLYVAPELRTTKGHGKYDGRADMYSLGIIFFEMCYIPLVTVMERGKVIGKLREKEVNFPTDFATDKNAIQISIIKSLLSHDPAERPSSTDLLNSGKLPLKVEDETIRQALRSISDPGTPHHQQVMSALFSQSTKEYKDHTYDPTRSILSRHDMILQGMVKERLTEIFRHHGAVETTRSLLLPRSKFYNRDVVQLLDQNGTVVQLPYDLTLPHARSLARQETLSPKTFTFGTVYRENPAGGQPRSHGEVDFDIISYNSYDLALKEAEAIKVIDEILDAFPSLRSNQMCFHINHADLLDIIMEFCRINSVHRPVAKEILSKLNTGQWLWPRIRNELITSGLGILPTSLDDLAKFDWRDEQEKAFSKLKLLLHGSTLVDKANTVFAHIRAVIGYLKQFGVTRNIYVNPLGTWNDKFYRGGVVFQCIVDSKKKDVFAAGGRYDSLIQSHRPAVRGIAEETHAVGFNLGWEKLFTSVARFQKNYAKHQHKKNEDENVGPWVTRRYDVLVASFCKTALRTHGITILRELWANGISAELAGDASSPEQLINGYKGDGISWIIIIKQGSSSSLSGDRCLKVKSLFRKEDVELKAADMVPYLKNEIIEREKRERSSTLPGTAGALAGMKSLTRHPSSTGEILGRQAGDDGEARVRILASDRKGRKISKGSIISAAQRASSELLTSFHHSAPIAAIDVRDDILDAIKHTGLHDQEAWRKIIQGAPAVDRKYISLVQDLLVDLKENSRTSGCLVFNYRSGGIIFYYLT</sequence>
<keyword evidence="2" id="KW-0723">Serine/threonine-protein kinase</keyword>
<dbReference type="InterPro" id="IPR008271">
    <property type="entry name" value="Ser/Thr_kinase_AS"/>
</dbReference>
<dbReference type="SUPFAM" id="SSF54495">
    <property type="entry name" value="UBC-like"/>
    <property type="match status" value="1"/>
</dbReference>
<evidence type="ECO:0000256" key="1">
    <source>
        <dbReference type="ARBA" id="ARBA00012513"/>
    </source>
</evidence>
<keyword evidence="5 17" id="KW-0418">Kinase</keyword>
<evidence type="ECO:0000256" key="3">
    <source>
        <dbReference type="ARBA" id="ARBA00022679"/>
    </source>
</evidence>
<dbReference type="FunFam" id="3.30.200.20:FF:000379">
    <property type="entry name" value="eIF-2-alpha kinase GCN2"/>
    <property type="match status" value="1"/>
</dbReference>
<dbReference type="Gene3D" id="3.10.110.10">
    <property type="entry name" value="Ubiquitin Conjugating Enzyme"/>
    <property type="match status" value="1"/>
</dbReference>
<dbReference type="OrthoDB" id="341578at2759"/>
<dbReference type="Gene3D" id="3.30.200.20">
    <property type="entry name" value="Phosphorylase Kinase, domain 1"/>
    <property type="match status" value="1"/>
</dbReference>
<accession>A0A3N4K530</accession>
<dbReference type="PANTHER" id="PTHR11042:SF136">
    <property type="entry name" value="EIF-2-ALPHA KINASE GCN2"/>
    <property type="match status" value="1"/>
</dbReference>
<feature type="region of interest" description="Disordered" evidence="14">
    <location>
        <begin position="696"/>
        <end position="822"/>
    </location>
</feature>
<dbReference type="CDD" id="cd23823">
    <property type="entry name" value="RWD_GCN2"/>
    <property type="match status" value="1"/>
</dbReference>
<name>A0A3N4K530_9PEZI</name>
<comment type="catalytic activity">
    <reaction evidence="9">
        <text>L-seryl-[protein] + ATP = O-phospho-L-seryl-[protein] + ADP + H(+)</text>
        <dbReference type="Rhea" id="RHEA:17989"/>
        <dbReference type="Rhea" id="RHEA-COMP:9863"/>
        <dbReference type="Rhea" id="RHEA-COMP:11604"/>
        <dbReference type="ChEBI" id="CHEBI:15378"/>
        <dbReference type="ChEBI" id="CHEBI:29999"/>
        <dbReference type="ChEBI" id="CHEBI:30616"/>
        <dbReference type="ChEBI" id="CHEBI:83421"/>
        <dbReference type="ChEBI" id="CHEBI:456216"/>
        <dbReference type="EC" id="2.7.11.1"/>
    </reaction>
</comment>
<dbReference type="GO" id="GO:0004694">
    <property type="term" value="F:eukaryotic translation initiation factor 2alpha kinase activity"/>
    <property type="evidence" value="ECO:0007669"/>
    <property type="project" value="InterPro"/>
</dbReference>
<dbReference type="Pfam" id="PF05773">
    <property type="entry name" value="RWD"/>
    <property type="match status" value="1"/>
</dbReference>
<keyword evidence="13" id="KW-0175">Coiled coil</keyword>
<dbReference type="SMART" id="SM00220">
    <property type="entry name" value="S_TKc"/>
    <property type="match status" value="2"/>
</dbReference>
<dbReference type="Pfam" id="PF12745">
    <property type="entry name" value="HGTP_anticodon2"/>
    <property type="match status" value="1"/>
</dbReference>
<dbReference type="Proteomes" id="UP000276215">
    <property type="component" value="Unassembled WGS sequence"/>
</dbReference>
<feature type="compositionally biased region" description="Acidic residues" evidence="14">
    <location>
        <begin position="774"/>
        <end position="791"/>
    </location>
</feature>
<keyword evidence="18" id="KW-1185">Reference proteome</keyword>
<dbReference type="Pfam" id="PF00069">
    <property type="entry name" value="Pkinase"/>
    <property type="match status" value="3"/>
</dbReference>
<feature type="binding site" evidence="11">
    <location>
        <begin position="633"/>
        <end position="641"/>
    </location>
    <ligand>
        <name>ATP</name>
        <dbReference type="ChEBI" id="CHEBI:30616"/>
    </ligand>
</feature>
<evidence type="ECO:0000256" key="2">
    <source>
        <dbReference type="ARBA" id="ARBA00022527"/>
    </source>
</evidence>
<dbReference type="PANTHER" id="PTHR11042">
    <property type="entry name" value="EUKARYOTIC TRANSLATION INITIATION FACTOR 2-ALPHA KINASE EIF2-ALPHA KINASE -RELATED"/>
    <property type="match status" value="1"/>
</dbReference>
<dbReference type="FunFam" id="3.10.110.10:FF:000050">
    <property type="entry name" value="eIF-2-alpha kinase GCN2"/>
    <property type="match status" value="1"/>
</dbReference>
<feature type="compositionally biased region" description="Polar residues" evidence="14">
    <location>
        <begin position="1"/>
        <end position="21"/>
    </location>
</feature>
<dbReference type="Gene3D" id="3.40.50.800">
    <property type="entry name" value="Anticodon-binding domain"/>
    <property type="match status" value="1"/>
</dbReference>
<feature type="coiled-coil region" evidence="13">
    <location>
        <begin position="207"/>
        <end position="249"/>
    </location>
</feature>
<evidence type="ECO:0000256" key="13">
    <source>
        <dbReference type="SAM" id="Coils"/>
    </source>
</evidence>
<dbReference type="GO" id="GO:0005634">
    <property type="term" value="C:nucleus"/>
    <property type="evidence" value="ECO:0007669"/>
    <property type="project" value="TreeGrafter"/>
</dbReference>
<dbReference type="InterPro" id="IPR016135">
    <property type="entry name" value="UBQ-conjugating_enzyme/RWD"/>
</dbReference>
<dbReference type="Pfam" id="PF13393">
    <property type="entry name" value="tRNA-synt_His"/>
    <property type="match status" value="1"/>
</dbReference>
<dbReference type="SMART" id="SM00591">
    <property type="entry name" value="RWD"/>
    <property type="match status" value="1"/>
</dbReference>
<dbReference type="EC" id="2.7.11.1" evidence="1"/>
<dbReference type="GO" id="GO:0009893">
    <property type="term" value="P:positive regulation of metabolic process"/>
    <property type="evidence" value="ECO:0007669"/>
    <property type="project" value="UniProtKB-ARBA"/>
</dbReference>
<dbReference type="InterPro" id="IPR036621">
    <property type="entry name" value="Anticodon-bd_dom_sf"/>
</dbReference>
<proteinExistence type="inferred from homology"/>
<feature type="domain" description="Protein kinase" evidence="15">
    <location>
        <begin position="288"/>
        <end position="578"/>
    </location>
</feature>
<dbReference type="PROSITE" id="PS00107">
    <property type="entry name" value="PROTEIN_KINASE_ATP"/>
    <property type="match status" value="1"/>
</dbReference>
<dbReference type="STRING" id="1336337.A0A3N4K530"/>
<evidence type="ECO:0000256" key="5">
    <source>
        <dbReference type="ARBA" id="ARBA00022777"/>
    </source>
</evidence>